<evidence type="ECO:0008006" key="4">
    <source>
        <dbReference type="Google" id="ProtNLM"/>
    </source>
</evidence>
<name>A0AAX3EHU2_PAEUR</name>
<sequence>MAAPVDVLGPILEMMTWVGFVPGVPLLIAAWIIAKRRCQWDSVEATTFSAGGFTGLRWNRPDGSERQVLLEAVLPVDGRNPVQVHYDTCHPARWSLTPPRPDRTVLLLGLVLTAVGLLSTIGGFVLLFF</sequence>
<evidence type="ECO:0000313" key="3">
    <source>
        <dbReference type="Proteomes" id="UP001163293"/>
    </source>
</evidence>
<dbReference type="RefSeq" id="WP_021472997.1">
    <property type="nucleotide sequence ID" value="NZ_BDMH01000014.1"/>
</dbReference>
<dbReference type="EMBL" id="CP101185">
    <property type="protein sequence ID" value="UYV97364.1"/>
    <property type="molecule type" value="Genomic_DNA"/>
</dbReference>
<dbReference type="AlphaFoldDB" id="A0AAX3EHU2"/>
<organism evidence="2 3">
    <name type="scientific">Paenarthrobacter ureafaciens</name>
    <dbReference type="NCBI Taxonomy" id="37931"/>
    <lineage>
        <taxon>Bacteria</taxon>
        <taxon>Bacillati</taxon>
        <taxon>Actinomycetota</taxon>
        <taxon>Actinomycetes</taxon>
        <taxon>Micrococcales</taxon>
        <taxon>Micrococcaceae</taxon>
        <taxon>Paenarthrobacter</taxon>
    </lineage>
</organism>
<evidence type="ECO:0000313" key="2">
    <source>
        <dbReference type="EMBL" id="UYV97364.1"/>
    </source>
</evidence>
<gene>
    <name evidence="2" type="ORF">NL394_20405</name>
</gene>
<evidence type="ECO:0000256" key="1">
    <source>
        <dbReference type="SAM" id="Phobius"/>
    </source>
</evidence>
<proteinExistence type="predicted"/>
<feature type="transmembrane region" description="Helical" evidence="1">
    <location>
        <begin position="14"/>
        <end position="34"/>
    </location>
</feature>
<keyword evidence="1" id="KW-0472">Membrane</keyword>
<reference evidence="2" key="1">
    <citation type="submission" date="2022-07" db="EMBL/GenBank/DDBJ databases">
        <authorList>
            <person name="Wu T."/>
        </authorList>
    </citation>
    <scope>NUCLEOTIDE SEQUENCE</scope>
    <source>
        <strain evidence="2">SD-1</strain>
    </source>
</reference>
<accession>A0AAX3EHU2</accession>
<keyword evidence="1" id="KW-1133">Transmembrane helix</keyword>
<dbReference type="Proteomes" id="UP001163293">
    <property type="component" value="Chromosome"/>
</dbReference>
<keyword evidence="3" id="KW-1185">Reference proteome</keyword>
<keyword evidence="1" id="KW-0812">Transmembrane</keyword>
<feature type="transmembrane region" description="Helical" evidence="1">
    <location>
        <begin position="105"/>
        <end position="128"/>
    </location>
</feature>
<protein>
    <recommendedName>
        <fullName evidence="4">DUF3592 domain-containing protein</fullName>
    </recommendedName>
</protein>